<accession>A0ABN6FMJ5</accession>
<evidence type="ECO:0000259" key="1">
    <source>
        <dbReference type="Pfam" id="PF04471"/>
    </source>
</evidence>
<evidence type="ECO:0000313" key="4">
    <source>
        <dbReference type="Proteomes" id="UP001319861"/>
    </source>
</evidence>
<dbReference type="Proteomes" id="UP001319861">
    <property type="component" value="Chromosome"/>
</dbReference>
<reference evidence="3 4" key="1">
    <citation type="journal article" date="2021" name="J. Biosci. Bioeng.">
        <title>Identification and characterization of a chc gene cluster responsible for the aromatization pathway of cyclohexanecarboxylate degradation in Sinomonas cyclohexanicum ATCC 51369.</title>
        <authorList>
            <person name="Yamamoto T."/>
            <person name="Hasegawa Y."/>
            <person name="Lau P.C.K."/>
            <person name="Iwaki H."/>
        </authorList>
    </citation>
    <scope>NUCLEOTIDE SEQUENCE [LARGE SCALE GENOMIC DNA]</scope>
    <source>
        <strain evidence="3 4">ATCC 51369</strain>
    </source>
</reference>
<feature type="domain" description="Restriction endonuclease type IV Mrr" evidence="1">
    <location>
        <begin position="71"/>
        <end position="189"/>
    </location>
</feature>
<evidence type="ECO:0000259" key="2">
    <source>
        <dbReference type="Pfam" id="PF25199"/>
    </source>
</evidence>
<dbReference type="InterPro" id="IPR027417">
    <property type="entry name" value="P-loop_NTPase"/>
</dbReference>
<evidence type="ECO:0008006" key="5">
    <source>
        <dbReference type="Google" id="ProtNLM"/>
    </source>
</evidence>
<dbReference type="EMBL" id="AP024525">
    <property type="protein sequence ID" value="BCT78092.1"/>
    <property type="molecule type" value="Genomic_DNA"/>
</dbReference>
<evidence type="ECO:0000313" key="3">
    <source>
        <dbReference type="EMBL" id="BCT78092.1"/>
    </source>
</evidence>
<dbReference type="Gene3D" id="3.40.50.300">
    <property type="entry name" value="P-loop containing nucleotide triphosphate hydrolases"/>
    <property type="match status" value="1"/>
</dbReference>
<organism evidence="3 4">
    <name type="scientific">Sinomonas cyclohexanicum</name>
    <name type="common">Corynebacterium cyclohexanicum</name>
    <dbReference type="NCBI Taxonomy" id="322009"/>
    <lineage>
        <taxon>Bacteria</taxon>
        <taxon>Bacillati</taxon>
        <taxon>Actinomycetota</taxon>
        <taxon>Actinomycetes</taxon>
        <taxon>Micrococcales</taxon>
        <taxon>Micrococcaceae</taxon>
        <taxon>Sinomonas</taxon>
    </lineage>
</organism>
<dbReference type="Pfam" id="PF25199">
    <property type="entry name" value="nSTAND_NTPase5"/>
    <property type="match status" value="1"/>
</dbReference>
<gene>
    <name evidence="3" type="ORF">SCMU_39340</name>
</gene>
<name>A0ABN6FMJ5_SINCY</name>
<protein>
    <recommendedName>
        <fullName evidence="5">Restriction endonuclease</fullName>
    </recommendedName>
</protein>
<proteinExistence type="predicted"/>
<dbReference type="SUPFAM" id="SSF52540">
    <property type="entry name" value="P-loop containing nucleoside triphosphate hydrolases"/>
    <property type="match status" value="1"/>
</dbReference>
<sequence>MTPRFPRRSGGGGFWAEAASVAALGFRGSTSRVFRACKRLARQNSAVNIPAEPSDSPVPDGRHADLLPTGNLSPDRFEDFTEDLLNAHRFVAEPARHVLRVQRWGRRGDKQHGIDFEGTWSDGTAVAWQCKRLDKLSEADVHAFVAECTFVADEYYIVYSGEASSAARRAVKAHEGWDILDRRGLTQMLEDVPLHRQRRLLDAMWGETFRRHFLRVPGDDSFLGLQDMTDRRRSADDLLNDLGPTAGRVKETEALASALDRTQDWPRVVIVSGVGGIGKTRLMVQCLNTFQESNPQIQVLWLSPGQSPDVAAVRELPLTPAVVVVDDAHRIGDLGPLLNYAKQYPDTQLVLGARGLESRSILFGLLRGGFNQDEIRHISVEPLRERESRSLVTALSDGLSIDYPLTELLVRQACDAPFMAVLTLNMIRRGLLSGHLAVNAGLRQQVMARYEDVLVEGVDAVERRRVQKVLATLSALGAVDLNDKEIRTGIMEMGGIELEDYLELLAQLRDRGVLLEQGGRARVGPELFADQVLEQASVIGGNPTSFIATLWDALGEVAREDLLTSIGSLEWRLSQLKGPSVMNPVWAGLEAVIDRGGYGTLYALAGHLGMLPLTQPAKTVWILGRIQHRLDVLDALPPDENPSGRSLDDDRAAMFGSGLIDRTAVERRLAAPYGACAANEPEVLEEVLDALWSLGRGDPRAIDKALDHPCRVILDQLCNLARLPDRSYPLRIIAAVARWLAEPPRPDDALTPLFAVAPFLAKEGTTTDMGHNALSLKSYLIDPASARPLRDAIRELCLGAASDENLPLTAEILKLLEGAVSEPIGLVGAQVDDEHRTVWSEDDLATIATLRTIAESTHKSVVRRAVRRAAEIPAAHATSPEMRHAALSLLTWLDQLEDDDLSDYLLGGETLAGPASQRGQTVPPLEELRKAISAASSTDPDAKTDDFDSRWQEHLLRVQASLTRLADSIWPPSNSPKAGVQRVDRELREALLMSEASPTMPPNQIVELFSHLVAHRPAHLVGIVEEIIELPDGPIDLGVPVLLEGLRSGDEVFLESLFIEMQNQREGMRRAVARAARIYGWAERGGPYAEVVMRGTTDRSEGVRQEFLAALPLMSDPVSVSGSLIEHGADEGTISGILGAAAGLHGLNWGRELTSEQASAVLDLLSRLKVGTWQTETLIADIASNHARLVLDRLSNDRALGQLLRLPMYGILQQTLAENPGAIAGWILAECKGPNQAGVAEVLSKVVGERLPHHVKDALIAAAGDLDEEQLSHLFGILSPIDAWAAHHIDLARRLIHRARQLGPETLGNALDQIRRRLTPTFWTYHGPESPELRAALASLAAASKSETDADLHELELGAERSLIDRIAQIMQEFEEENS</sequence>
<dbReference type="Pfam" id="PF04471">
    <property type="entry name" value="Mrr_cat"/>
    <property type="match status" value="1"/>
</dbReference>
<dbReference type="InterPro" id="IPR007560">
    <property type="entry name" value="Restrct_endonuc_IV_Mrr"/>
</dbReference>
<keyword evidence="4" id="KW-1185">Reference proteome</keyword>
<feature type="domain" description="Novel STAND NTPase 5" evidence="2">
    <location>
        <begin position="249"/>
        <end position="359"/>
    </location>
</feature>
<dbReference type="InterPro" id="IPR057574">
    <property type="entry name" value="nSTAND_NTPase5_dom"/>
</dbReference>